<dbReference type="HAMAP" id="MF_00354">
    <property type="entry name" value="Idi_2"/>
    <property type="match status" value="1"/>
</dbReference>
<evidence type="ECO:0000313" key="13">
    <source>
        <dbReference type="EMBL" id="MBP1936727.1"/>
    </source>
</evidence>
<dbReference type="EMBL" id="JAGGKP010000002">
    <property type="protein sequence ID" value="MBP1936727.1"/>
    <property type="molecule type" value="Genomic_DNA"/>
</dbReference>
<feature type="binding site" evidence="11">
    <location>
        <position position="227"/>
    </location>
    <ligand>
        <name>FMN</name>
        <dbReference type="ChEBI" id="CHEBI:58210"/>
    </ligand>
</feature>
<dbReference type="Gene3D" id="3.20.20.70">
    <property type="entry name" value="Aldolase class I"/>
    <property type="match status" value="1"/>
</dbReference>
<dbReference type="Pfam" id="PF01070">
    <property type="entry name" value="FMN_dh"/>
    <property type="match status" value="1"/>
</dbReference>
<evidence type="ECO:0000259" key="12">
    <source>
        <dbReference type="Pfam" id="PF01070"/>
    </source>
</evidence>
<comment type="similarity">
    <text evidence="11">Belongs to the IPP isomerase type 2 family.</text>
</comment>
<feature type="binding site" evidence="11">
    <location>
        <begin position="13"/>
        <end position="14"/>
    </location>
    <ligand>
        <name>substrate</name>
    </ligand>
</feature>
<dbReference type="CDD" id="cd02811">
    <property type="entry name" value="IDI-2_FMN"/>
    <property type="match status" value="1"/>
</dbReference>
<dbReference type="RefSeq" id="WP_209847820.1">
    <property type="nucleotide sequence ID" value="NZ_CBCRVE010000003.1"/>
</dbReference>
<evidence type="ECO:0000256" key="5">
    <source>
        <dbReference type="ARBA" id="ARBA00022723"/>
    </source>
</evidence>
<dbReference type="InterPro" id="IPR011179">
    <property type="entry name" value="IPdP_isomerase"/>
</dbReference>
<evidence type="ECO:0000256" key="9">
    <source>
        <dbReference type="ARBA" id="ARBA00023235"/>
    </source>
</evidence>
<comment type="cofactor">
    <cofactor evidence="11">
        <name>Mg(2+)</name>
        <dbReference type="ChEBI" id="CHEBI:18420"/>
    </cofactor>
</comment>
<keyword evidence="8 11" id="KW-0414">Isoprene biosynthesis</keyword>
<evidence type="ECO:0000256" key="2">
    <source>
        <dbReference type="ARBA" id="ARBA00022490"/>
    </source>
</evidence>
<dbReference type="Proteomes" id="UP001519273">
    <property type="component" value="Unassembled WGS sequence"/>
</dbReference>
<keyword evidence="4 11" id="KW-0288">FMN</keyword>
<evidence type="ECO:0000256" key="8">
    <source>
        <dbReference type="ARBA" id="ARBA00023229"/>
    </source>
</evidence>
<comment type="cofactor">
    <cofactor evidence="1 11">
        <name>FMN</name>
        <dbReference type="ChEBI" id="CHEBI:58210"/>
    </cofactor>
</comment>
<keyword evidence="3 11" id="KW-0285">Flavoprotein</keyword>
<keyword evidence="2 11" id="KW-0963">Cytoplasm</keyword>
<dbReference type="EC" id="5.3.3.2" evidence="11"/>
<feature type="binding site" evidence="11">
    <location>
        <position position="71"/>
    </location>
    <ligand>
        <name>FMN</name>
        <dbReference type="ChEBI" id="CHEBI:58210"/>
    </ligand>
</feature>
<keyword evidence="7 11" id="KW-0521">NADP</keyword>
<comment type="subunit">
    <text evidence="10 11">Homooctamer. Dimer of tetramers.</text>
</comment>
<evidence type="ECO:0000256" key="3">
    <source>
        <dbReference type="ARBA" id="ARBA00022630"/>
    </source>
</evidence>
<dbReference type="InterPro" id="IPR000262">
    <property type="entry name" value="FMN-dep_DH"/>
</dbReference>
<comment type="cofactor">
    <cofactor evidence="11">
        <name>NADPH</name>
        <dbReference type="ChEBI" id="CHEBI:57783"/>
    </cofactor>
</comment>
<proteinExistence type="inferred from homology"/>
<feature type="binding site" evidence="11">
    <location>
        <begin position="277"/>
        <end position="279"/>
    </location>
    <ligand>
        <name>FMN</name>
        <dbReference type="ChEBI" id="CHEBI:58210"/>
    </ligand>
</feature>
<comment type="subcellular location">
    <subcellularLocation>
        <location evidence="11">Cytoplasm</location>
    </subcellularLocation>
</comment>
<comment type="catalytic activity">
    <reaction evidence="11">
        <text>isopentenyl diphosphate = dimethylallyl diphosphate</text>
        <dbReference type="Rhea" id="RHEA:23284"/>
        <dbReference type="ChEBI" id="CHEBI:57623"/>
        <dbReference type="ChEBI" id="CHEBI:128769"/>
        <dbReference type="EC" id="5.3.3.2"/>
    </reaction>
</comment>
<comment type="function">
    <text evidence="11">Involved in the biosynthesis of isoprenoids. Catalyzes the 1,3-allylic rearrangement of the homoallylic substrate isopentenyl (IPP) to its allylic isomer, dimethylallyl diphosphate (DMAPP).</text>
</comment>
<dbReference type="PANTHER" id="PTHR43665">
    <property type="entry name" value="ISOPENTENYL-DIPHOSPHATE DELTA-ISOMERASE"/>
    <property type="match status" value="1"/>
</dbReference>
<keyword evidence="5 11" id="KW-0479">Metal-binding</keyword>
<gene>
    <name evidence="11" type="primary">fni</name>
    <name evidence="13" type="ORF">J2Z20_001608</name>
</gene>
<dbReference type="InterPro" id="IPR013785">
    <property type="entry name" value="Aldolase_TIM"/>
</dbReference>
<evidence type="ECO:0000256" key="7">
    <source>
        <dbReference type="ARBA" id="ARBA00022857"/>
    </source>
</evidence>
<dbReference type="GO" id="GO:0004452">
    <property type="term" value="F:isopentenyl-diphosphate delta-isomerase activity"/>
    <property type="evidence" value="ECO:0007669"/>
    <property type="project" value="UniProtKB-EC"/>
</dbReference>
<keyword evidence="14" id="KW-1185">Reference proteome</keyword>
<evidence type="ECO:0000256" key="6">
    <source>
        <dbReference type="ARBA" id="ARBA00022842"/>
    </source>
</evidence>
<feature type="binding site" evidence="11">
    <location>
        <position position="102"/>
    </location>
    <ligand>
        <name>FMN</name>
        <dbReference type="ChEBI" id="CHEBI:58210"/>
    </ligand>
</feature>
<keyword evidence="9 11" id="KW-0413">Isomerase</keyword>
<evidence type="ECO:0000256" key="1">
    <source>
        <dbReference type="ARBA" id="ARBA00001917"/>
    </source>
</evidence>
<comment type="caution">
    <text evidence="11">Lacks conserved residue(s) required for the propagation of feature annotation.</text>
</comment>
<protein>
    <recommendedName>
        <fullName evidence="11">Isopentenyl-diphosphate delta-isomerase</fullName>
        <shortName evidence="11">IPP isomerase</shortName>
        <ecNumber evidence="11">5.3.3.2</ecNumber>
    </recommendedName>
    <alternativeName>
        <fullName evidence="11">Isopentenyl diphosphate:dimethylallyl diphosphate isomerase</fullName>
    </alternativeName>
    <alternativeName>
        <fullName evidence="11">Isopentenyl pyrophosphate isomerase</fullName>
    </alternativeName>
    <alternativeName>
        <fullName evidence="11">Type 2 isopentenyl diphosphate isomerase</fullName>
        <shortName evidence="11">IDI-2</shortName>
    </alternativeName>
</protein>
<feature type="binding site" evidence="11">
    <location>
        <position position="165"/>
    </location>
    <ligand>
        <name>substrate</name>
    </ligand>
</feature>
<sequence>MDKPIDEPSTVDRKSEHVRLALEEQVAGEGITTGFEMYRFRHSALPELDFNEIRLDTTFLGRTVRTPLLISSMTGGSRETGRINERLAIAAEHCGWAMGVGSIRAAVERKELAYTFDVRKFAPTIPVIANLGLVQFNYGFGIEDARAAIEIAGADALVLHLNGIQEIFQPEGNTDFSGLLSRLEQLCSQLTVPVGVKEVGWGIDGETAQKLLSAGASFIDVAGAGGTSWSQVEKFRNNDEIRRQAAEAFADWGIPTAECIKEVRAVVPHSTVIGSGGLRTGVDAAKALVLGANLAGYGRAVLGAAVDSVEKLEAVLERVKLELRIAMFGIGAADIDALRTTNRLLRL</sequence>
<evidence type="ECO:0000256" key="11">
    <source>
        <dbReference type="HAMAP-Rule" id="MF_00354"/>
    </source>
</evidence>
<accession>A0ABS4H381</accession>
<reference evidence="13 14" key="1">
    <citation type="submission" date="2021-03" db="EMBL/GenBank/DDBJ databases">
        <title>Genomic Encyclopedia of Type Strains, Phase IV (KMG-IV): sequencing the most valuable type-strain genomes for metagenomic binning, comparative biology and taxonomic classification.</title>
        <authorList>
            <person name="Goeker M."/>
        </authorList>
    </citation>
    <scope>NUCLEOTIDE SEQUENCE [LARGE SCALE GENOMIC DNA]</scope>
    <source>
        <strain evidence="13 14">DSM 23491</strain>
    </source>
</reference>
<evidence type="ECO:0000256" key="10">
    <source>
        <dbReference type="ARBA" id="ARBA00025810"/>
    </source>
</evidence>
<dbReference type="SMART" id="SM01240">
    <property type="entry name" value="IMPDH"/>
    <property type="match status" value="1"/>
</dbReference>
<feature type="binding site" evidence="11">
    <location>
        <begin position="72"/>
        <end position="74"/>
    </location>
    <ligand>
        <name>FMN</name>
        <dbReference type="ChEBI" id="CHEBI:58210"/>
    </ligand>
</feature>
<dbReference type="PIRSF" id="PIRSF003314">
    <property type="entry name" value="IPP_isomerase"/>
    <property type="match status" value="1"/>
</dbReference>
<feature type="binding site" evidence="11">
    <location>
        <position position="130"/>
    </location>
    <ligand>
        <name>FMN</name>
        <dbReference type="ChEBI" id="CHEBI:58210"/>
    </ligand>
</feature>
<evidence type="ECO:0000256" key="4">
    <source>
        <dbReference type="ARBA" id="ARBA00022643"/>
    </source>
</evidence>
<keyword evidence="6 11" id="KW-0460">Magnesium</keyword>
<dbReference type="NCBIfam" id="TIGR02151">
    <property type="entry name" value="IPP_isom_2"/>
    <property type="match status" value="1"/>
</dbReference>
<feature type="domain" description="FMN-dependent dehydrogenase" evidence="12">
    <location>
        <begin position="181"/>
        <end position="340"/>
    </location>
</feature>
<evidence type="ECO:0000313" key="14">
    <source>
        <dbReference type="Proteomes" id="UP001519273"/>
    </source>
</evidence>
<comment type="caution">
    <text evidence="13">The sequence shown here is derived from an EMBL/GenBank/DDBJ whole genome shotgun (WGS) entry which is preliminary data.</text>
</comment>
<feature type="binding site" evidence="11">
    <location>
        <position position="166"/>
    </location>
    <ligand>
        <name>Mg(2+)</name>
        <dbReference type="ChEBI" id="CHEBI:18420"/>
    </ligand>
</feature>
<dbReference type="SUPFAM" id="SSF51395">
    <property type="entry name" value="FMN-linked oxidoreductases"/>
    <property type="match status" value="1"/>
</dbReference>
<feature type="binding site" evidence="11">
    <location>
        <position position="197"/>
    </location>
    <ligand>
        <name>FMN</name>
        <dbReference type="ChEBI" id="CHEBI:58210"/>
    </ligand>
</feature>
<organism evidence="13 14">
    <name type="scientific">Paenibacillus sediminis</name>
    <dbReference type="NCBI Taxonomy" id="664909"/>
    <lineage>
        <taxon>Bacteria</taxon>
        <taxon>Bacillati</taxon>
        <taxon>Bacillota</taxon>
        <taxon>Bacilli</taxon>
        <taxon>Bacillales</taxon>
        <taxon>Paenibacillaceae</taxon>
        <taxon>Paenibacillus</taxon>
    </lineage>
</organism>
<name>A0ABS4H381_9BACL</name>
<feature type="binding site" evidence="11">
    <location>
        <begin position="102"/>
        <end position="104"/>
    </location>
    <ligand>
        <name>substrate</name>
    </ligand>
</feature>
<dbReference type="PANTHER" id="PTHR43665:SF1">
    <property type="entry name" value="ISOPENTENYL-DIPHOSPHATE DELTA-ISOMERASE"/>
    <property type="match status" value="1"/>
</dbReference>